<dbReference type="RefSeq" id="YP_010669573.1">
    <property type="nucleotide sequence ID" value="NC_070961.1"/>
</dbReference>
<comment type="similarity">
    <text evidence="1">Belongs to the peptidase S8 family.</text>
</comment>
<dbReference type="PROSITE" id="PS51892">
    <property type="entry name" value="SUBTILASE"/>
    <property type="match status" value="1"/>
</dbReference>
<dbReference type="InterPro" id="IPR036852">
    <property type="entry name" value="Peptidase_S8/S53_dom_sf"/>
</dbReference>
<dbReference type="InterPro" id="IPR015500">
    <property type="entry name" value="Peptidase_S8_subtilisin-rel"/>
</dbReference>
<dbReference type="Gene3D" id="2.60.40.420">
    <property type="entry name" value="Cupredoxins - blue copper proteins"/>
    <property type="match status" value="1"/>
</dbReference>
<dbReference type="PANTHER" id="PTHR43806">
    <property type="entry name" value="PEPTIDASE S8"/>
    <property type="match status" value="1"/>
</dbReference>
<dbReference type="PANTHER" id="PTHR43806:SF11">
    <property type="entry name" value="CEREVISIN-RELATED"/>
    <property type="match status" value="1"/>
</dbReference>
<evidence type="ECO:0000256" key="4">
    <source>
        <dbReference type="ARBA" id="ARBA00022825"/>
    </source>
</evidence>
<dbReference type="InterPro" id="IPR000209">
    <property type="entry name" value="Peptidase_S8/S53_dom"/>
</dbReference>
<dbReference type="KEGG" id="vg:77945756"/>
<dbReference type="SUPFAM" id="SSF49503">
    <property type="entry name" value="Cupredoxins"/>
    <property type="match status" value="1"/>
</dbReference>
<keyword evidence="4" id="KW-0720">Serine protease</keyword>
<dbReference type="InterPro" id="IPR023828">
    <property type="entry name" value="Peptidase_S8_Ser-AS"/>
</dbReference>
<dbReference type="Proteomes" id="UP000663288">
    <property type="component" value="Segment"/>
</dbReference>
<organism evidence="6 7">
    <name type="scientific">Synechococcus phage S-H9-1</name>
    <dbReference type="NCBI Taxonomy" id="2783674"/>
    <lineage>
        <taxon>Viruses</taxon>
        <taxon>Duplodnaviria</taxon>
        <taxon>Heunggongvirae</taxon>
        <taxon>Uroviricota</taxon>
        <taxon>Caudoviricetes</taxon>
        <taxon>Pantevenvirales</taxon>
        <taxon>Kyanoviridae</taxon>
        <taxon>Scyllavirus</taxon>
        <taxon>Scyllavirus aitchnine</taxon>
    </lineage>
</organism>
<dbReference type="PRINTS" id="PR00723">
    <property type="entry name" value="SUBTILISIN"/>
</dbReference>
<dbReference type="GO" id="GO:0006508">
    <property type="term" value="P:proteolysis"/>
    <property type="evidence" value="ECO:0007669"/>
    <property type="project" value="UniProtKB-KW"/>
</dbReference>
<reference evidence="6" key="1">
    <citation type="submission" date="2020-10" db="EMBL/GenBank/DDBJ databases">
        <title>The Isolation and Genome Sequence of a Novel Cyanophage S-H9-1 from the Yellow Sea, China.</title>
        <authorList>
            <person name="Jiang T."/>
        </authorList>
    </citation>
    <scope>NUCLEOTIDE SEQUENCE</scope>
</reference>
<evidence type="ECO:0000256" key="3">
    <source>
        <dbReference type="ARBA" id="ARBA00022801"/>
    </source>
</evidence>
<sequence>MDKEYVVTLHRKEDLEQFYNEMQLTNFPLVMKRPLSRNTHYMMTEEQAKQLRQDPRVWGVEAVDSFQIRRQVNNEPYTIAGDFFKNAPQGSTINSNMRQWGHLHCAGDQAQRRKNNWGDPTSTEVVNDSVEVFNNGRHVDVVIVDDPVSYDSKEWESPSAPGQSRFVQYQWFNELNTLVNSIDDDNQSEPTGTITYSINAQEPLYHGIHVTGTACGQHYGWAQEANIYNLAVTASWSSGQSVGALLIFDYLRAFHLNKAVNPETGKRNPTITNHSYGGIYNPYERNIVLSDVIQIIFQGVTYNSSNPGPSGWSQAGIEADFGFRFTQYPPAWSSAIAADVQDAIDDGVVIIGAAGNDNMLMAEVNDVNWDNRITLNNFGTIYYNRGAWPNSPDSGSINVGALSDHSEFRRSTYTQFGPAVDVFAPGDDILSSYGNTGFPDSKYGAGNYYYPIPGTSMASPQVCGVIACLATGKERFTQADARGYLNQYSVYNDMTFDVSGGGLGDNTCQQGSPNKYLYIRNPRETVGYLSQLKGERTSGMTFPRPGLYNVQPPAPPAQTFSLSVTNSGTSHYVFTGSDRIVTHSSANDPAININTGDTLEFNLSASGHPFYLKTTPVIGTGSQVSQGTVTGQGTQVGTCTWDTTGVTPGTYYYICQFHSGMFGQIIIS</sequence>
<evidence type="ECO:0000259" key="5">
    <source>
        <dbReference type="Pfam" id="PF00082"/>
    </source>
</evidence>
<dbReference type="PROSITE" id="PS00138">
    <property type="entry name" value="SUBTILASE_SER"/>
    <property type="match status" value="1"/>
</dbReference>
<evidence type="ECO:0000256" key="2">
    <source>
        <dbReference type="ARBA" id="ARBA00022670"/>
    </source>
</evidence>
<dbReference type="EMBL" id="MW117966">
    <property type="protein sequence ID" value="QPB08157.1"/>
    <property type="molecule type" value="Genomic_DNA"/>
</dbReference>
<evidence type="ECO:0000313" key="7">
    <source>
        <dbReference type="Proteomes" id="UP000663288"/>
    </source>
</evidence>
<evidence type="ECO:0000313" key="6">
    <source>
        <dbReference type="EMBL" id="QPB08157.1"/>
    </source>
</evidence>
<keyword evidence="7" id="KW-1185">Reference proteome</keyword>
<dbReference type="InterPro" id="IPR050131">
    <property type="entry name" value="Peptidase_S8_subtilisin-like"/>
</dbReference>
<dbReference type="InterPro" id="IPR008972">
    <property type="entry name" value="Cupredoxin"/>
</dbReference>
<accession>A0A873WAC7</accession>
<feature type="domain" description="Peptidase S8/S53" evidence="5">
    <location>
        <begin position="180"/>
        <end position="487"/>
    </location>
</feature>
<dbReference type="Gene3D" id="3.40.50.200">
    <property type="entry name" value="Peptidase S8/S53 domain"/>
    <property type="match status" value="1"/>
</dbReference>
<name>A0A873WAC7_9CAUD</name>
<dbReference type="Pfam" id="PF00082">
    <property type="entry name" value="Peptidase_S8"/>
    <property type="match status" value="1"/>
</dbReference>
<dbReference type="GeneID" id="77945756"/>
<keyword evidence="3" id="KW-0378">Hydrolase</keyword>
<dbReference type="SUPFAM" id="SSF52743">
    <property type="entry name" value="Subtilisin-like"/>
    <property type="match status" value="1"/>
</dbReference>
<evidence type="ECO:0000256" key="1">
    <source>
        <dbReference type="ARBA" id="ARBA00011073"/>
    </source>
</evidence>
<keyword evidence="2 6" id="KW-0645">Protease</keyword>
<dbReference type="GO" id="GO:0004252">
    <property type="term" value="F:serine-type endopeptidase activity"/>
    <property type="evidence" value="ECO:0007669"/>
    <property type="project" value="InterPro"/>
</dbReference>
<proteinExistence type="inferred from homology"/>
<protein>
    <submittedName>
        <fullName evidence="6">Subtilisin-like serine protease</fullName>
    </submittedName>
</protein>